<dbReference type="GO" id="GO:0005524">
    <property type="term" value="F:ATP binding"/>
    <property type="evidence" value="ECO:0007669"/>
    <property type="project" value="UniProtKB-UniRule"/>
</dbReference>
<proteinExistence type="inferred from homology"/>
<dbReference type="InterPro" id="IPR008909">
    <property type="entry name" value="DALR_anticod-bd"/>
</dbReference>
<dbReference type="GO" id="GO:0005829">
    <property type="term" value="C:cytosol"/>
    <property type="evidence" value="ECO:0007669"/>
    <property type="project" value="TreeGrafter"/>
</dbReference>
<evidence type="ECO:0000256" key="2">
    <source>
        <dbReference type="ARBA" id="ARBA00008226"/>
    </source>
</evidence>
<evidence type="ECO:0000259" key="12">
    <source>
        <dbReference type="Pfam" id="PF05746"/>
    </source>
</evidence>
<evidence type="ECO:0000313" key="14">
    <source>
        <dbReference type="Proteomes" id="UP000072660"/>
    </source>
</evidence>
<dbReference type="NCBIfam" id="TIGR00211">
    <property type="entry name" value="glyS"/>
    <property type="match status" value="1"/>
</dbReference>
<sequence>MSREDFLVELGCQELPPKALNDLSEAFARGIESGLAAASLRHGKIHRYGAPRRLAVRVDSLISQQPEREERIDGPPLSIAFDSNGLPTAAAQGFANKCGASLNQLDKSGSKLCFSRRIPGQSSRELLPAIVEAALAALPIPKRMRWGARREEFVRPTEWLLMLYGEQVIDCCILGQQAGALSYGHRFHHPQAVSVQRPASYLDDLRRAHVLADFAERRRLIERRCQALAEAEGGRAIMPPGLLDEVTALVEWPVPLVCSFEERFLAVPQEALIMTMQDNQKYFCLLDAQGKLLPRFIAVANLESKDAAQIIAGNEKVVRPRLADAEFFFNQDQKYPLQDLNARLAQVVFQAQLGSLQDKAARLAKLSRYIAEGLDLCPEQAERAGLLAKADLVSEMVGEFPAMQGIAGYYYAHRSGEDEAVALAIKEQYLPAGPSSPVPASILGAVLALAERIDTLVGIFAIGQLPSGSKDPYGLRRAALGVLRILIEKKIDLDLPAVLNTAAALYAEKVATDGVAAQVSEFILDRLRAYYEDQGIDFAAYQAVRVLEPVSPYDFNLRVRAVQEFRQLPQAAALAAANKRVHNLLSKSDEKRTGKVEAHYFELPAEFSLFAAIGKAQQAITPLVSARNYSEVLLCLARLDGVVNGFFEVVLVNAENAKIRANRHALLGQLRALFLKVADISLLG</sequence>
<dbReference type="HAMAP" id="MF_00255">
    <property type="entry name" value="Gly_tRNA_synth_beta"/>
    <property type="match status" value="1"/>
</dbReference>
<gene>
    <name evidence="11" type="primary">glyS</name>
    <name evidence="13" type="ORF">AXE65_02875</name>
</gene>
<comment type="similarity">
    <text evidence="2 11">Belongs to the class-II aminoacyl-tRNA synthetase family.</text>
</comment>
<evidence type="ECO:0000313" key="13">
    <source>
        <dbReference type="EMBL" id="KXU37551.1"/>
    </source>
</evidence>
<dbReference type="SUPFAM" id="SSF109604">
    <property type="entry name" value="HD-domain/PDEase-like"/>
    <property type="match status" value="1"/>
</dbReference>
<keyword evidence="9 11" id="KW-0030">Aminoacyl-tRNA synthetase</keyword>
<evidence type="ECO:0000256" key="6">
    <source>
        <dbReference type="ARBA" id="ARBA00022741"/>
    </source>
</evidence>
<dbReference type="InterPro" id="IPR006194">
    <property type="entry name" value="Gly-tRNA-synth_heterodimer"/>
</dbReference>
<feature type="domain" description="DALR anticodon binding" evidence="12">
    <location>
        <begin position="576"/>
        <end position="673"/>
    </location>
</feature>
<keyword evidence="4 11" id="KW-0963">Cytoplasm</keyword>
<evidence type="ECO:0000256" key="4">
    <source>
        <dbReference type="ARBA" id="ARBA00022490"/>
    </source>
</evidence>
<keyword evidence="8 11" id="KW-0648">Protein biosynthesis</keyword>
<reference evidence="13 14" key="1">
    <citation type="submission" date="2016-02" db="EMBL/GenBank/DDBJ databases">
        <authorList>
            <person name="Wen L."/>
            <person name="He K."/>
            <person name="Yang H."/>
        </authorList>
    </citation>
    <scope>NUCLEOTIDE SEQUENCE [LARGE SCALE GENOMIC DNA]</scope>
    <source>
        <strain evidence="13 14">CV58</strain>
    </source>
</reference>
<dbReference type="OrthoDB" id="9775440at2"/>
<protein>
    <recommendedName>
        <fullName evidence="11">Glycine--tRNA ligase beta subunit</fullName>
        <ecNumber evidence="11">6.1.1.14</ecNumber>
    </recommendedName>
    <alternativeName>
        <fullName evidence="11">Glycyl-tRNA synthetase beta subunit</fullName>
        <shortName evidence="11">GlyRS</shortName>
    </alternativeName>
</protein>
<keyword evidence="14" id="KW-1185">Reference proteome</keyword>
<organism evidence="13 14">
    <name type="scientific">Ventosimonas gracilis</name>
    <dbReference type="NCBI Taxonomy" id="1680762"/>
    <lineage>
        <taxon>Bacteria</taxon>
        <taxon>Pseudomonadati</taxon>
        <taxon>Pseudomonadota</taxon>
        <taxon>Gammaproteobacteria</taxon>
        <taxon>Pseudomonadales</taxon>
        <taxon>Ventosimonadaceae</taxon>
        <taxon>Ventosimonas</taxon>
    </lineage>
</organism>
<dbReference type="EC" id="6.1.1.14" evidence="11"/>
<dbReference type="PRINTS" id="PR01045">
    <property type="entry name" value="TRNASYNTHGB"/>
</dbReference>
<comment type="catalytic activity">
    <reaction evidence="10 11">
        <text>tRNA(Gly) + glycine + ATP = glycyl-tRNA(Gly) + AMP + diphosphate</text>
        <dbReference type="Rhea" id="RHEA:16013"/>
        <dbReference type="Rhea" id="RHEA-COMP:9664"/>
        <dbReference type="Rhea" id="RHEA-COMP:9683"/>
        <dbReference type="ChEBI" id="CHEBI:30616"/>
        <dbReference type="ChEBI" id="CHEBI:33019"/>
        <dbReference type="ChEBI" id="CHEBI:57305"/>
        <dbReference type="ChEBI" id="CHEBI:78442"/>
        <dbReference type="ChEBI" id="CHEBI:78522"/>
        <dbReference type="ChEBI" id="CHEBI:456215"/>
        <dbReference type="EC" id="6.1.1.14"/>
    </reaction>
</comment>
<accession>A0A139SSV0</accession>
<comment type="subcellular location">
    <subcellularLocation>
        <location evidence="1 11">Cytoplasm</location>
    </subcellularLocation>
</comment>
<evidence type="ECO:0000256" key="3">
    <source>
        <dbReference type="ARBA" id="ARBA00011209"/>
    </source>
</evidence>
<keyword evidence="7 11" id="KW-0067">ATP-binding</keyword>
<dbReference type="Pfam" id="PF02092">
    <property type="entry name" value="tRNA_synt_2f"/>
    <property type="match status" value="1"/>
</dbReference>
<dbReference type="EMBL" id="LSZO01000162">
    <property type="protein sequence ID" value="KXU37551.1"/>
    <property type="molecule type" value="Genomic_DNA"/>
</dbReference>
<keyword evidence="6 11" id="KW-0547">Nucleotide-binding</keyword>
<dbReference type="GO" id="GO:0006420">
    <property type="term" value="P:arginyl-tRNA aminoacylation"/>
    <property type="evidence" value="ECO:0007669"/>
    <property type="project" value="InterPro"/>
</dbReference>
<dbReference type="GO" id="GO:0006426">
    <property type="term" value="P:glycyl-tRNA aminoacylation"/>
    <property type="evidence" value="ECO:0007669"/>
    <property type="project" value="UniProtKB-UniRule"/>
</dbReference>
<dbReference type="PANTHER" id="PTHR30075:SF2">
    <property type="entry name" value="GLYCINE--TRNA LIGASE, CHLOROPLASTIC_MITOCHONDRIAL 2"/>
    <property type="match status" value="1"/>
</dbReference>
<comment type="caution">
    <text evidence="13">The sequence shown here is derived from an EMBL/GenBank/DDBJ whole genome shotgun (WGS) entry which is preliminary data.</text>
</comment>
<dbReference type="Pfam" id="PF05746">
    <property type="entry name" value="DALR_1"/>
    <property type="match status" value="1"/>
</dbReference>
<evidence type="ECO:0000256" key="8">
    <source>
        <dbReference type="ARBA" id="ARBA00022917"/>
    </source>
</evidence>
<dbReference type="PANTHER" id="PTHR30075">
    <property type="entry name" value="GLYCYL-TRNA SYNTHETASE"/>
    <property type="match status" value="1"/>
</dbReference>
<comment type="subunit">
    <text evidence="3 11">Tetramer of two alpha and two beta subunits.</text>
</comment>
<dbReference type="GO" id="GO:0004814">
    <property type="term" value="F:arginine-tRNA ligase activity"/>
    <property type="evidence" value="ECO:0007669"/>
    <property type="project" value="InterPro"/>
</dbReference>
<dbReference type="GO" id="GO:0004820">
    <property type="term" value="F:glycine-tRNA ligase activity"/>
    <property type="evidence" value="ECO:0007669"/>
    <property type="project" value="UniProtKB-UniRule"/>
</dbReference>
<keyword evidence="5 11" id="KW-0436">Ligase</keyword>
<dbReference type="InterPro" id="IPR015944">
    <property type="entry name" value="Gly-tRNA-synth_bsu"/>
</dbReference>
<name>A0A139SSV0_9GAMM</name>
<evidence type="ECO:0000256" key="5">
    <source>
        <dbReference type="ARBA" id="ARBA00022598"/>
    </source>
</evidence>
<evidence type="ECO:0000256" key="7">
    <source>
        <dbReference type="ARBA" id="ARBA00022840"/>
    </source>
</evidence>
<evidence type="ECO:0000256" key="11">
    <source>
        <dbReference type="HAMAP-Rule" id="MF_00255"/>
    </source>
</evidence>
<dbReference type="Proteomes" id="UP000072660">
    <property type="component" value="Unassembled WGS sequence"/>
</dbReference>
<dbReference type="RefSeq" id="WP_068390511.1">
    <property type="nucleotide sequence ID" value="NZ_LSZO01000162.1"/>
</dbReference>
<evidence type="ECO:0000256" key="1">
    <source>
        <dbReference type="ARBA" id="ARBA00004496"/>
    </source>
</evidence>
<evidence type="ECO:0000256" key="9">
    <source>
        <dbReference type="ARBA" id="ARBA00023146"/>
    </source>
</evidence>
<evidence type="ECO:0000256" key="10">
    <source>
        <dbReference type="ARBA" id="ARBA00047937"/>
    </source>
</evidence>
<dbReference type="PROSITE" id="PS50861">
    <property type="entry name" value="AA_TRNA_LIGASE_II_GLYAB"/>
    <property type="match status" value="1"/>
</dbReference>
<dbReference type="AlphaFoldDB" id="A0A139SSV0"/>